<dbReference type="Pfam" id="PF13561">
    <property type="entry name" value="adh_short_C2"/>
    <property type="match status" value="1"/>
</dbReference>
<evidence type="ECO:0000256" key="1">
    <source>
        <dbReference type="ARBA" id="ARBA00006484"/>
    </source>
</evidence>
<dbReference type="EC" id="1.-.-.-" evidence="3"/>
<accession>A0A2I2KR44</accession>
<keyword evidence="4" id="KW-1185">Reference proteome</keyword>
<organism evidence="3 4">
    <name type="scientific">Frankia canadensis</name>
    <dbReference type="NCBI Taxonomy" id="1836972"/>
    <lineage>
        <taxon>Bacteria</taxon>
        <taxon>Bacillati</taxon>
        <taxon>Actinomycetota</taxon>
        <taxon>Actinomycetes</taxon>
        <taxon>Frankiales</taxon>
        <taxon>Frankiaceae</taxon>
        <taxon>Frankia</taxon>
    </lineage>
</organism>
<evidence type="ECO:0000256" key="2">
    <source>
        <dbReference type="ARBA" id="ARBA00023002"/>
    </source>
</evidence>
<gene>
    <name evidence="3" type="ORF">FRACA_2220005</name>
</gene>
<dbReference type="Proteomes" id="UP000234331">
    <property type="component" value="Unassembled WGS sequence"/>
</dbReference>
<sequence length="267" mass="27006">MTTARPPDPADPSGPARPAELFDLSGKVAVVTGGSRGLGRVMATGFAAAGAAVVVASRDADSCAAVVDTIRAAGGRALAHPCHVGRWDQLDGLVDAAVDGFGRLDILVNNAGMSPVFERLTDVSEVMWDRVVGVNLKGPFRLAVLAAERMRAGGGGTIVNVSSVGSLRPYGAIAPYAAAKAGLNAITVALAEAFGPAVRVNAILPGPFRTDISAGWDMAAFEATIGDVQALGRAAEPAEILGAALYLASDASSFTTGALLRVDGGIR</sequence>
<protein>
    <submittedName>
        <fullName evidence="3">Uncharacterized oxidoreductase MexAM1_META1p0182</fullName>
        <ecNumber evidence="3">1.-.-.-</ecNumber>
    </submittedName>
</protein>
<dbReference type="PRINTS" id="PR00080">
    <property type="entry name" value="SDRFAMILY"/>
</dbReference>
<dbReference type="PANTHER" id="PTHR43639">
    <property type="entry name" value="OXIDOREDUCTASE, SHORT-CHAIN DEHYDROGENASE/REDUCTASE FAMILY (AFU_ORTHOLOGUE AFUA_5G02870)"/>
    <property type="match status" value="1"/>
</dbReference>
<dbReference type="RefSeq" id="WP_101831865.1">
    <property type="nucleotide sequence ID" value="NZ_FZMO01000138.1"/>
</dbReference>
<comment type="similarity">
    <text evidence="1">Belongs to the short-chain dehydrogenases/reductases (SDR) family.</text>
</comment>
<dbReference type="PANTHER" id="PTHR43639:SF1">
    <property type="entry name" value="SHORT-CHAIN DEHYDROGENASE_REDUCTASE FAMILY PROTEIN"/>
    <property type="match status" value="1"/>
</dbReference>
<name>A0A2I2KR44_9ACTN</name>
<dbReference type="Gene3D" id="3.40.50.720">
    <property type="entry name" value="NAD(P)-binding Rossmann-like Domain"/>
    <property type="match status" value="1"/>
</dbReference>
<dbReference type="SUPFAM" id="SSF51735">
    <property type="entry name" value="NAD(P)-binding Rossmann-fold domains"/>
    <property type="match status" value="1"/>
</dbReference>
<dbReference type="GO" id="GO:0016491">
    <property type="term" value="F:oxidoreductase activity"/>
    <property type="evidence" value="ECO:0007669"/>
    <property type="project" value="UniProtKB-KW"/>
</dbReference>
<keyword evidence="2 3" id="KW-0560">Oxidoreductase</keyword>
<dbReference type="InterPro" id="IPR020904">
    <property type="entry name" value="Sc_DH/Rdtase_CS"/>
</dbReference>
<dbReference type="CDD" id="cd05233">
    <property type="entry name" value="SDR_c"/>
    <property type="match status" value="1"/>
</dbReference>
<dbReference type="AlphaFoldDB" id="A0A2I2KR44"/>
<dbReference type="InterPro" id="IPR036291">
    <property type="entry name" value="NAD(P)-bd_dom_sf"/>
</dbReference>
<evidence type="ECO:0000313" key="4">
    <source>
        <dbReference type="Proteomes" id="UP000234331"/>
    </source>
</evidence>
<reference evidence="3 4" key="1">
    <citation type="submission" date="2017-06" db="EMBL/GenBank/DDBJ databases">
        <authorList>
            <person name="Kim H.J."/>
            <person name="Triplett B.A."/>
        </authorList>
    </citation>
    <scope>NUCLEOTIDE SEQUENCE [LARGE SCALE GENOMIC DNA]</scope>
    <source>
        <strain evidence="3">FRACA_ARgP5</strain>
    </source>
</reference>
<dbReference type="FunFam" id="3.40.50.720:FF:000084">
    <property type="entry name" value="Short-chain dehydrogenase reductase"/>
    <property type="match status" value="1"/>
</dbReference>
<dbReference type="NCBIfam" id="NF005559">
    <property type="entry name" value="PRK07231.1"/>
    <property type="match status" value="1"/>
</dbReference>
<dbReference type="EMBL" id="FZMO01000138">
    <property type="protein sequence ID" value="SNQ48138.1"/>
    <property type="molecule type" value="Genomic_DNA"/>
</dbReference>
<dbReference type="OrthoDB" id="4577644at2"/>
<evidence type="ECO:0000313" key="3">
    <source>
        <dbReference type="EMBL" id="SNQ48138.1"/>
    </source>
</evidence>
<dbReference type="PRINTS" id="PR00081">
    <property type="entry name" value="GDHRDH"/>
</dbReference>
<dbReference type="InterPro" id="IPR002347">
    <property type="entry name" value="SDR_fam"/>
</dbReference>
<dbReference type="PROSITE" id="PS00061">
    <property type="entry name" value="ADH_SHORT"/>
    <property type="match status" value="1"/>
</dbReference>
<proteinExistence type="inferred from homology"/>